<dbReference type="InterPro" id="IPR046960">
    <property type="entry name" value="PPR_At4g14850-like_plant"/>
</dbReference>
<dbReference type="Pfam" id="PF01535">
    <property type="entry name" value="PPR"/>
    <property type="match status" value="5"/>
</dbReference>
<evidence type="ECO:0000313" key="3">
    <source>
        <dbReference type="EMBL" id="ONK78948.1"/>
    </source>
</evidence>
<feature type="repeat" description="PPR" evidence="2">
    <location>
        <begin position="503"/>
        <end position="537"/>
    </location>
</feature>
<dbReference type="FunFam" id="1.25.40.10:FF:000073">
    <property type="entry name" value="Pentatricopeptide repeat-containing protein chloroplastic"/>
    <property type="match status" value="1"/>
</dbReference>
<dbReference type="Pfam" id="PF20431">
    <property type="entry name" value="E_motif"/>
    <property type="match status" value="1"/>
</dbReference>
<dbReference type="AlphaFoldDB" id="A0A5P1FL51"/>
<gene>
    <name evidence="3" type="ORF">A4U43_C01F1320</name>
</gene>
<dbReference type="OMA" id="TMILRYA"/>
<dbReference type="OrthoDB" id="185373at2759"/>
<dbReference type="InterPro" id="IPR002885">
    <property type="entry name" value="PPR_rpt"/>
</dbReference>
<dbReference type="InterPro" id="IPR011990">
    <property type="entry name" value="TPR-like_helical_dom_sf"/>
</dbReference>
<dbReference type="GO" id="GO:0009451">
    <property type="term" value="P:RNA modification"/>
    <property type="evidence" value="ECO:0007669"/>
    <property type="project" value="InterPro"/>
</dbReference>
<keyword evidence="4" id="KW-1185">Reference proteome</keyword>
<feature type="repeat" description="PPR" evidence="2">
    <location>
        <begin position="401"/>
        <end position="435"/>
    </location>
</feature>
<feature type="repeat" description="PPR" evidence="2">
    <location>
        <begin position="472"/>
        <end position="502"/>
    </location>
</feature>
<organism evidence="3 4">
    <name type="scientific">Asparagus officinalis</name>
    <name type="common">Garden asparagus</name>
    <dbReference type="NCBI Taxonomy" id="4686"/>
    <lineage>
        <taxon>Eukaryota</taxon>
        <taxon>Viridiplantae</taxon>
        <taxon>Streptophyta</taxon>
        <taxon>Embryophyta</taxon>
        <taxon>Tracheophyta</taxon>
        <taxon>Spermatophyta</taxon>
        <taxon>Magnoliopsida</taxon>
        <taxon>Liliopsida</taxon>
        <taxon>Asparagales</taxon>
        <taxon>Asparagaceae</taxon>
        <taxon>Asparagoideae</taxon>
        <taxon>Asparagus</taxon>
    </lineage>
</organism>
<dbReference type="Proteomes" id="UP000243459">
    <property type="component" value="Chromosome 1"/>
</dbReference>
<dbReference type="NCBIfam" id="TIGR00756">
    <property type="entry name" value="PPR"/>
    <property type="match status" value="7"/>
</dbReference>
<evidence type="ECO:0000313" key="4">
    <source>
        <dbReference type="Proteomes" id="UP000243459"/>
    </source>
</evidence>
<dbReference type="PANTHER" id="PTHR47926:SF452">
    <property type="entry name" value="PENTATRICOPEPTIDE REPEAT-CONTAINING PROTEIN"/>
    <property type="match status" value="1"/>
</dbReference>
<proteinExistence type="predicted"/>
<name>A0A5P1FL51_ASPOF</name>
<sequence>MATSPSISPPPPPISLPLLHVTAGGNLTFSHHHSAQIHARVLRLNLTSSSPASHLLHFHNSLIRSFTSLSFHSLSLSLFLSLLSSNLQPDEFTFPFVLKSSTHLNSLSLGQQLHTHLVKSNLLFTNVFCDSALLGLYVKIGSFDDAVKVFDRMHERSVATWNSMISGFVRNGRLEKGLEMLDLMESLGFEVGVSSWNSVIAGCVWLGEVELALNVLGKMVEDVRPNHATFNTLLPVISEISTLDLLKEFHGFAVRNVGVVDISPVDEERLWSAIAAGYACHRAMGCAMKLFERIKLKNSHLGNSMISGFLNCGQTDEAFSVFREMAAECIHEAKILSKVSLTLLLPECGVNTKTGLEIHAYAIRRGLESDTSVGNALMAMYSKREDKESVEKVFVRTIDKDVVSWNTIIASYVMTNEFDRAFELFQRISAEGLKPDEYSFSSILNGCGLSSYLQQGMALHGHMMKSGFSRSYPVVQNSLMDAYGKCGCVEEARRVFDEMEWSDSISWNTIISCYGFNDSPYETISLFEKMIEQGWKPNRITFIALLSACSHAGLLEEGLHYFETMEQVHGIVPDLDHYTCIVDTMGRLGQLQRAYKFIRDMPIVPDDCIWSALLSSCRIHGNIELAEIAAKNLIELEPRHSGYWVLLSNTYAKASRWKDVANVRAAMKDGGVKKSPGFSWIEVRGSELHRFFNADKLHEDCDSIYLALDGLSDQLKDEGYVPILNPST</sequence>
<dbReference type="Pfam" id="PF13041">
    <property type="entry name" value="PPR_2"/>
    <property type="match status" value="2"/>
</dbReference>
<dbReference type="InterPro" id="IPR046848">
    <property type="entry name" value="E_motif"/>
</dbReference>
<dbReference type="Gene3D" id="1.25.40.10">
    <property type="entry name" value="Tetratricopeptide repeat domain"/>
    <property type="match status" value="4"/>
</dbReference>
<feature type="repeat" description="PPR" evidence="2">
    <location>
        <begin position="157"/>
        <end position="191"/>
    </location>
</feature>
<feature type="repeat" description="PPR" evidence="2">
    <location>
        <begin position="298"/>
        <end position="332"/>
    </location>
</feature>
<evidence type="ECO:0000256" key="2">
    <source>
        <dbReference type="PROSITE-ProRule" id="PRU00708"/>
    </source>
</evidence>
<dbReference type="GO" id="GO:0003723">
    <property type="term" value="F:RNA binding"/>
    <property type="evidence" value="ECO:0007669"/>
    <property type="project" value="InterPro"/>
</dbReference>
<dbReference type="PANTHER" id="PTHR47926">
    <property type="entry name" value="PENTATRICOPEPTIDE REPEAT-CONTAINING PROTEIN"/>
    <property type="match status" value="1"/>
</dbReference>
<dbReference type="Gramene" id="ONK78948">
    <property type="protein sequence ID" value="ONK78948"/>
    <property type="gene ID" value="A4U43_C01F1320"/>
</dbReference>
<accession>A0A5P1FL51</accession>
<dbReference type="FunFam" id="1.25.40.10:FF:001093">
    <property type="entry name" value="Pentatricopeptide repeat-containing protein At2g34400"/>
    <property type="match status" value="1"/>
</dbReference>
<dbReference type="FunFam" id="1.25.40.10:FF:000344">
    <property type="entry name" value="Pentatricopeptide repeat-containing protein"/>
    <property type="match status" value="1"/>
</dbReference>
<dbReference type="PROSITE" id="PS51375">
    <property type="entry name" value="PPR"/>
    <property type="match status" value="5"/>
</dbReference>
<keyword evidence="1" id="KW-0677">Repeat</keyword>
<evidence type="ECO:0000256" key="1">
    <source>
        <dbReference type="ARBA" id="ARBA00022737"/>
    </source>
</evidence>
<dbReference type="EMBL" id="CM007381">
    <property type="protein sequence ID" value="ONK78948.1"/>
    <property type="molecule type" value="Genomic_DNA"/>
</dbReference>
<reference evidence="4" key="1">
    <citation type="journal article" date="2017" name="Nat. Commun.">
        <title>The asparagus genome sheds light on the origin and evolution of a young Y chromosome.</title>
        <authorList>
            <person name="Harkess A."/>
            <person name="Zhou J."/>
            <person name="Xu C."/>
            <person name="Bowers J.E."/>
            <person name="Van der Hulst R."/>
            <person name="Ayyampalayam S."/>
            <person name="Mercati F."/>
            <person name="Riccardi P."/>
            <person name="McKain M.R."/>
            <person name="Kakrana A."/>
            <person name="Tang H."/>
            <person name="Ray J."/>
            <person name="Groenendijk J."/>
            <person name="Arikit S."/>
            <person name="Mathioni S.M."/>
            <person name="Nakano M."/>
            <person name="Shan H."/>
            <person name="Telgmann-Rauber A."/>
            <person name="Kanno A."/>
            <person name="Yue Z."/>
            <person name="Chen H."/>
            <person name="Li W."/>
            <person name="Chen Y."/>
            <person name="Xu X."/>
            <person name="Zhang Y."/>
            <person name="Luo S."/>
            <person name="Chen H."/>
            <person name="Gao J."/>
            <person name="Mao Z."/>
            <person name="Pires J.C."/>
            <person name="Luo M."/>
            <person name="Kudrna D."/>
            <person name="Wing R.A."/>
            <person name="Meyers B.C."/>
            <person name="Yi K."/>
            <person name="Kong H."/>
            <person name="Lavrijsen P."/>
            <person name="Sunseri F."/>
            <person name="Falavigna A."/>
            <person name="Ye Y."/>
            <person name="Leebens-Mack J.H."/>
            <person name="Chen G."/>
        </authorList>
    </citation>
    <scope>NUCLEOTIDE SEQUENCE [LARGE SCALE GENOMIC DNA]</scope>
    <source>
        <strain evidence="4">cv. DH0086</strain>
    </source>
</reference>
<protein>
    <submittedName>
        <fullName evidence="3">Uncharacterized protein</fullName>
    </submittedName>
</protein>